<feature type="domain" description="F-box" evidence="3">
    <location>
        <begin position="222"/>
        <end position="272"/>
    </location>
</feature>
<dbReference type="GO" id="GO:0031146">
    <property type="term" value="P:SCF-dependent proteasomal ubiquitin-dependent protein catabolic process"/>
    <property type="evidence" value="ECO:0007669"/>
    <property type="project" value="TreeGrafter"/>
</dbReference>
<evidence type="ECO:0000313" key="5">
    <source>
        <dbReference type="Proteomes" id="UP000799439"/>
    </source>
</evidence>
<evidence type="ECO:0000256" key="2">
    <source>
        <dbReference type="SAM" id="MobiDB-lite"/>
    </source>
</evidence>
<feature type="compositionally biased region" description="Polar residues" evidence="2">
    <location>
        <begin position="43"/>
        <end position="52"/>
    </location>
</feature>
<feature type="region of interest" description="Disordered" evidence="2">
    <location>
        <begin position="414"/>
        <end position="466"/>
    </location>
</feature>
<evidence type="ECO:0000313" key="4">
    <source>
        <dbReference type="EMBL" id="KAF2155182.1"/>
    </source>
</evidence>
<reference evidence="4" key="1">
    <citation type="journal article" date="2020" name="Stud. Mycol.">
        <title>101 Dothideomycetes genomes: a test case for predicting lifestyles and emergence of pathogens.</title>
        <authorList>
            <person name="Haridas S."/>
            <person name="Albert R."/>
            <person name="Binder M."/>
            <person name="Bloem J."/>
            <person name="Labutti K."/>
            <person name="Salamov A."/>
            <person name="Andreopoulos B."/>
            <person name="Baker S."/>
            <person name="Barry K."/>
            <person name="Bills G."/>
            <person name="Bluhm B."/>
            <person name="Cannon C."/>
            <person name="Castanera R."/>
            <person name="Culley D."/>
            <person name="Daum C."/>
            <person name="Ezra D."/>
            <person name="Gonzalez J."/>
            <person name="Henrissat B."/>
            <person name="Kuo A."/>
            <person name="Liang C."/>
            <person name="Lipzen A."/>
            <person name="Lutzoni F."/>
            <person name="Magnuson J."/>
            <person name="Mondo S."/>
            <person name="Nolan M."/>
            <person name="Ohm R."/>
            <person name="Pangilinan J."/>
            <person name="Park H.-J."/>
            <person name="Ramirez L."/>
            <person name="Alfaro M."/>
            <person name="Sun H."/>
            <person name="Tritt A."/>
            <person name="Yoshinaga Y."/>
            <person name="Zwiers L.-H."/>
            <person name="Turgeon B."/>
            <person name="Goodwin S."/>
            <person name="Spatafora J."/>
            <person name="Crous P."/>
            <person name="Grigoriev I."/>
        </authorList>
    </citation>
    <scope>NUCLEOTIDE SEQUENCE</scope>
    <source>
        <strain evidence="4">CBS 260.36</strain>
    </source>
</reference>
<feature type="compositionally biased region" description="Low complexity" evidence="2">
    <location>
        <begin position="479"/>
        <end position="493"/>
    </location>
</feature>
<feature type="compositionally biased region" description="Basic and acidic residues" evidence="2">
    <location>
        <begin position="23"/>
        <end position="34"/>
    </location>
</feature>
<proteinExistence type="predicted"/>
<dbReference type="PROSITE" id="PS50181">
    <property type="entry name" value="FBOX"/>
    <property type="match status" value="1"/>
</dbReference>
<name>A0A9P4J4B7_9PEZI</name>
<organism evidence="4 5">
    <name type="scientific">Myriangium duriaei CBS 260.36</name>
    <dbReference type="NCBI Taxonomy" id="1168546"/>
    <lineage>
        <taxon>Eukaryota</taxon>
        <taxon>Fungi</taxon>
        <taxon>Dikarya</taxon>
        <taxon>Ascomycota</taxon>
        <taxon>Pezizomycotina</taxon>
        <taxon>Dothideomycetes</taxon>
        <taxon>Dothideomycetidae</taxon>
        <taxon>Myriangiales</taxon>
        <taxon>Myriangiaceae</taxon>
        <taxon>Myriangium</taxon>
    </lineage>
</organism>
<feature type="region of interest" description="Disordered" evidence="2">
    <location>
        <begin position="156"/>
        <end position="186"/>
    </location>
</feature>
<dbReference type="PANTHER" id="PTHR12874:SF9">
    <property type="entry name" value="F-BOX ONLY PROTEIN 48"/>
    <property type="match status" value="1"/>
</dbReference>
<dbReference type="InterPro" id="IPR001810">
    <property type="entry name" value="F-box_dom"/>
</dbReference>
<dbReference type="InterPro" id="IPR045464">
    <property type="entry name" value="Hrt3/FBXO9_C"/>
</dbReference>
<dbReference type="SUPFAM" id="SSF81383">
    <property type="entry name" value="F-box domain"/>
    <property type="match status" value="1"/>
</dbReference>
<dbReference type="Proteomes" id="UP000799439">
    <property type="component" value="Unassembled WGS sequence"/>
</dbReference>
<evidence type="ECO:0000259" key="3">
    <source>
        <dbReference type="PROSITE" id="PS50181"/>
    </source>
</evidence>
<dbReference type="GO" id="GO:0019005">
    <property type="term" value="C:SCF ubiquitin ligase complex"/>
    <property type="evidence" value="ECO:0007669"/>
    <property type="project" value="TreeGrafter"/>
</dbReference>
<keyword evidence="1" id="KW-0833">Ubl conjugation pathway</keyword>
<sequence length="579" mass="64502">MSDPPTNPAASVSDPTAAESELENFRRRWREEVSSRSTRTEQPVPTATQVSQPALDRRKGKSVQVQQHHPQNQASAHAEDAEGRTFHDLPDREEHLKLGAASKGLSRGDAFKKEPQTALEHYEKAVENEAAGKLGDSLKLYRQAFKLDDNVHEKYKHKHFPPSAHAPRPAQPNPSNAAATVPSTAHHSLHGLESSISQLIHDFSTLSIPAVEPPTDASPQPPCPIADLPSEILTHILDHLAQSNVAAFTRLSLVCKRFAYLAMTEEQIWKAVALSTHQGIGGMHYDYTCDVYGKALPSDDENDEDSLDEELQQIPRNPPSMLAISNHLLSKQYSDSWRQMYRTRPRIRFHGVYISTVHYTRPGGASTSSITWSTPVHVVTYYRYLRFFRDGTCISLLTTAEPIDVVHILTKENMSENNTTDPAQTRRTHHVDRAQTSKPPPTSLEKGGSSHAQAQKTEQPHALPSSQIMKDALRGRWRLSGPGDGSSLPGSTDSSEDELEAEGDLHVETEGVVPRYMYKMQFAIGSLTGGNPKRGSKNNRLSWKGFWSYNRLTDDWSEFVLKNDRAYHFSRVKSYGVGG</sequence>
<dbReference type="GO" id="GO:0005737">
    <property type="term" value="C:cytoplasm"/>
    <property type="evidence" value="ECO:0007669"/>
    <property type="project" value="TreeGrafter"/>
</dbReference>
<dbReference type="Pfam" id="PF19270">
    <property type="entry name" value="FBO_C"/>
    <property type="match status" value="1"/>
</dbReference>
<dbReference type="EMBL" id="ML996083">
    <property type="protein sequence ID" value="KAF2155182.1"/>
    <property type="molecule type" value="Genomic_DNA"/>
</dbReference>
<evidence type="ECO:0000256" key="1">
    <source>
        <dbReference type="ARBA" id="ARBA00022786"/>
    </source>
</evidence>
<keyword evidence="5" id="KW-1185">Reference proteome</keyword>
<dbReference type="OrthoDB" id="2117972at2759"/>
<dbReference type="PANTHER" id="PTHR12874">
    <property type="entry name" value="F-BOX ONLY PROTEIN 48-RELATED"/>
    <property type="match status" value="1"/>
</dbReference>
<accession>A0A9P4J4B7</accession>
<dbReference type="Pfam" id="PF12937">
    <property type="entry name" value="F-box-like"/>
    <property type="match status" value="1"/>
</dbReference>
<feature type="compositionally biased region" description="Polar residues" evidence="2">
    <location>
        <begin position="63"/>
        <end position="75"/>
    </location>
</feature>
<dbReference type="Gene3D" id="1.20.1280.50">
    <property type="match status" value="1"/>
</dbReference>
<feature type="compositionally biased region" description="Polar residues" evidence="2">
    <location>
        <begin position="173"/>
        <end position="186"/>
    </location>
</feature>
<dbReference type="AlphaFoldDB" id="A0A9P4J4B7"/>
<feature type="region of interest" description="Disordered" evidence="2">
    <location>
        <begin position="479"/>
        <end position="502"/>
    </location>
</feature>
<feature type="compositionally biased region" description="Polar residues" evidence="2">
    <location>
        <begin position="415"/>
        <end position="425"/>
    </location>
</feature>
<gene>
    <name evidence="4" type="ORF">K461DRAFT_311485</name>
</gene>
<feature type="region of interest" description="Disordered" evidence="2">
    <location>
        <begin position="1"/>
        <end position="91"/>
    </location>
</feature>
<dbReference type="InterPro" id="IPR036047">
    <property type="entry name" value="F-box-like_dom_sf"/>
</dbReference>
<feature type="compositionally biased region" description="Basic and acidic residues" evidence="2">
    <location>
        <begin position="77"/>
        <end position="91"/>
    </location>
</feature>
<protein>
    <recommendedName>
        <fullName evidence="3">F-box domain-containing protein</fullName>
    </recommendedName>
</protein>
<comment type="caution">
    <text evidence="4">The sequence shown here is derived from an EMBL/GenBank/DDBJ whole genome shotgun (WGS) entry which is preliminary data.</text>
</comment>